<keyword evidence="2" id="KW-1185">Reference proteome</keyword>
<accession>A0A8S9YZI1</accession>
<gene>
    <name evidence="1" type="ORF">EG68_08811</name>
</gene>
<name>A0A8S9YZI1_9TREM</name>
<sequence length="132" mass="14622">MPRGKKKSSHPPLTFLHSPFSKPLGSTVQVTSSEVHPEVKTASVDDGCTWIDPDFKLTGRYIIPKKVLGSHIARAPVLKVALDFVNNAEEGIPSRCCEATRAQRCPLFPLVSPERSYTEKHLLVEETPECQL</sequence>
<dbReference type="AlphaFoldDB" id="A0A8S9YZI1"/>
<protein>
    <submittedName>
        <fullName evidence="1">Uncharacterized protein</fullName>
    </submittedName>
</protein>
<dbReference type="EMBL" id="JTDE01001604">
    <property type="protein sequence ID" value="KAF7258650.1"/>
    <property type="molecule type" value="Genomic_DNA"/>
</dbReference>
<organism evidence="1 2">
    <name type="scientific">Paragonimus skrjabini miyazakii</name>
    <dbReference type="NCBI Taxonomy" id="59628"/>
    <lineage>
        <taxon>Eukaryota</taxon>
        <taxon>Metazoa</taxon>
        <taxon>Spiralia</taxon>
        <taxon>Lophotrochozoa</taxon>
        <taxon>Platyhelminthes</taxon>
        <taxon>Trematoda</taxon>
        <taxon>Digenea</taxon>
        <taxon>Plagiorchiida</taxon>
        <taxon>Troglotremata</taxon>
        <taxon>Troglotrematidae</taxon>
        <taxon>Paragonimus</taxon>
    </lineage>
</organism>
<evidence type="ECO:0000313" key="2">
    <source>
        <dbReference type="Proteomes" id="UP000822476"/>
    </source>
</evidence>
<proteinExistence type="predicted"/>
<reference evidence="1" key="1">
    <citation type="submission" date="2019-07" db="EMBL/GenBank/DDBJ databases">
        <title>Annotation for the trematode Paragonimus miyazaki's.</title>
        <authorList>
            <person name="Choi Y.-J."/>
        </authorList>
    </citation>
    <scope>NUCLEOTIDE SEQUENCE</scope>
    <source>
        <strain evidence="1">Japan</strain>
    </source>
</reference>
<comment type="caution">
    <text evidence="1">The sequence shown here is derived from an EMBL/GenBank/DDBJ whole genome shotgun (WGS) entry which is preliminary data.</text>
</comment>
<evidence type="ECO:0000313" key="1">
    <source>
        <dbReference type="EMBL" id="KAF7258650.1"/>
    </source>
</evidence>
<dbReference type="OrthoDB" id="6239151at2759"/>
<dbReference type="Proteomes" id="UP000822476">
    <property type="component" value="Unassembled WGS sequence"/>
</dbReference>